<accession>A0A7M5X209</accession>
<dbReference type="OrthoDB" id="6140842at2759"/>
<organism evidence="2 3">
    <name type="scientific">Clytia hemisphaerica</name>
    <dbReference type="NCBI Taxonomy" id="252671"/>
    <lineage>
        <taxon>Eukaryota</taxon>
        <taxon>Metazoa</taxon>
        <taxon>Cnidaria</taxon>
        <taxon>Hydrozoa</taxon>
        <taxon>Hydroidolina</taxon>
        <taxon>Leptothecata</taxon>
        <taxon>Obeliida</taxon>
        <taxon>Clytiidae</taxon>
        <taxon>Clytia</taxon>
    </lineage>
</organism>
<evidence type="ECO:0000313" key="3">
    <source>
        <dbReference type="Proteomes" id="UP000594262"/>
    </source>
</evidence>
<protein>
    <submittedName>
        <fullName evidence="2">Uncharacterized protein</fullName>
    </submittedName>
</protein>
<name>A0A7M5X209_9CNID</name>
<reference evidence="2" key="1">
    <citation type="submission" date="2021-01" db="UniProtKB">
        <authorList>
            <consortium name="EnsemblMetazoa"/>
        </authorList>
    </citation>
    <scope>IDENTIFICATION</scope>
</reference>
<dbReference type="GeneID" id="136817027"/>
<dbReference type="Proteomes" id="UP000594262">
    <property type="component" value="Unplaced"/>
</dbReference>
<feature type="region of interest" description="Disordered" evidence="1">
    <location>
        <begin position="122"/>
        <end position="141"/>
    </location>
</feature>
<dbReference type="InterPro" id="IPR027814">
    <property type="entry name" value="DUF4562"/>
</dbReference>
<dbReference type="EnsemblMetazoa" id="CLYHEMT016600.1">
    <property type="protein sequence ID" value="CLYHEMP016600.1"/>
    <property type="gene ID" value="CLYHEMG016600"/>
</dbReference>
<dbReference type="PANTHER" id="PTHR34833">
    <property type="entry name" value="GENE, 17359-RELATED"/>
    <property type="match status" value="1"/>
</dbReference>
<sequence>MTQHRHLKMSNLINIKKDGKGPVLFTGPDGICDHNTQVLGPTEFVGIGTMSPEGTSNLAYLWRPATCTNRRRTTYGKANWDQTGWHLQIKKDEKRANSAPIQRNYKIQRGEFRQLAEDRHTNLSHYQWNRPNAKPARSNRR</sequence>
<dbReference type="RefSeq" id="XP_066929472.1">
    <property type="nucleotide sequence ID" value="XM_067073371.1"/>
</dbReference>
<dbReference type="AlphaFoldDB" id="A0A7M5X209"/>
<dbReference type="Pfam" id="PF15123">
    <property type="entry name" value="DUF4562"/>
    <property type="match status" value="1"/>
</dbReference>
<keyword evidence="3" id="KW-1185">Reference proteome</keyword>
<proteinExistence type="predicted"/>
<evidence type="ECO:0000256" key="1">
    <source>
        <dbReference type="SAM" id="MobiDB-lite"/>
    </source>
</evidence>
<dbReference type="PANTHER" id="PTHR34833:SF1">
    <property type="entry name" value="GENE, 17359-RELATED"/>
    <property type="match status" value="1"/>
</dbReference>
<evidence type="ECO:0000313" key="2">
    <source>
        <dbReference type="EnsemblMetazoa" id="CLYHEMP016600.1"/>
    </source>
</evidence>